<gene>
    <name evidence="1" type="ORF">Pyn_03317</name>
</gene>
<proteinExistence type="predicted"/>
<dbReference type="EMBL" id="PJQY01000312">
    <property type="protein sequence ID" value="PQQ13210.1"/>
    <property type="molecule type" value="Genomic_DNA"/>
</dbReference>
<sequence>MSDRPDPALAAAQPQLMDLLHDHRSNAQSRVHNAATFLLAKSRLDTMLPPNKSIGHFGIALYLHPHRLEEFIDFLEGCIFVFLHCGMCVEVFVRLFQHFVDRLRFCEDN</sequence>
<keyword evidence="2" id="KW-1185">Reference proteome</keyword>
<evidence type="ECO:0000313" key="2">
    <source>
        <dbReference type="Proteomes" id="UP000250321"/>
    </source>
</evidence>
<dbReference type="Proteomes" id="UP000250321">
    <property type="component" value="Unassembled WGS sequence"/>
</dbReference>
<name>A0A314Z3B5_PRUYE</name>
<protein>
    <submittedName>
        <fullName evidence="1">Uncharacterized protein</fullName>
    </submittedName>
</protein>
<accession>A0A314Z3B5</accession>
<organism evidence="1 2">
    <name type="scientific">Prunus yedoensis var. nudiflora</name>
    <dbReference type="NCBI Taxonomy" id="2094558"/>
    <lineage>
        <taxon>Eukaryota</taxon>
        <taxon>Viridiplantae</taxon>
        <taxon>Streptophyta</taxon>
        <taxon>Embryophyta</taxon>
        <taxon>Tracheophyta</taxon>
        <taxon>Spermatophyta</taxon>
        <taxon>Magnoliopsida</taxon>
        <taxon>eudicotyledons</taxon>
        <taxon>Gunneridae</taxon>
        <taxon>Pentapetalae</taxon>
        <taxon>rosids</taxon>
        <taxon>fabids</taxon>
        <taxon>Rosales</taxon>
        <taxon>Rosaceae</taxon>
        <taxon>Amygdaloideae</taxon>
        <taxon>Amygdaleae</taxon>
        <taxon>Prunus</taxon>
    </lineage>
</organism>
<reference evidence="1 2" key="1">
    <citation type="submission" date="2018-02" db="EMBL/GenBank/DDBJ databases">
        <title>Draft genome of wild Prunus yedoensis var. nudiflora.</title>
        <authorList>
            <person name="Baek S."/>
            <person name="Kim J.-H."/>
            <person name="Choi K."/>
            <person name="Kim G.-B."/>
            <person name="Cho A."/>
            <person name="Jang H."/>
            <person name="Shin C.-H."/>
            <person name="Yu H.-J."/>
            <person name="Mun J.-H."/>
        </authorList>
    </citation>
    <scope>NUCLEOTIDE SEQUENCE [LARGE SCALE GENOMIC DNA]</scope>
    <source>
        <strain evidence="2">cv. Jeju island</strain>
        <tissue evidence="1">Leaf</tissue>
    </source>
</reference>
<comment type="caution">
    <text evidence="1">The sequence shown here is derived from an EMBL/GenBank/DDBJ whole genome shotgun (WGS) entry which is preliminary data.</text>
</comment>
<dbReference type="AlphaFoldDB" id="A0A314Z3B5"/>
<evidence type="ECO:0000313" key="1">
    <source>
        <dbReference type="EMBL" id="PQQ13210.1"/>
    </source>
</evidence>